<comment type="caution">
    <text evidence="1">The sequence shown here is derived from an EMBL/GenBank/DDBJ whole genome shotgun (WGS) entry which is preliminary data.</text>
</comment>
<evidence type="ECO:0000313" key="1">
    <source>
        <dbReference type="EMBL" id="CAB1453275.1"/>
    </source>
</evidence>
<dbReference type="EMBL" id="CADEAL010004162">
    <property type="protein sequence ID" value="CAB1453275.1"/>
    <property type="molecule type" value="Genomic_DNA"/>
</dbReference>
<protein>
    <submittedName>
        <fullName evidence="1">Uncharacterized protein</fullName>
    </submittedName>
</protein>
<reference evidence="1" key="1">
    <citation type="submission" date="2020-03" db="EMBL/GenBank/DDBJ databases">
        <authorList>
            <person name="Weist P."/>
        </authorList>
    </citation>
    <scope>NUCLEOTIDE SEQUENCE</scope>
</reference>
<dbReference type="AlphaFoldDB" id="A0A9N7VP87"/>
<gene>
    <name evidence="1" type="ORF">PLEPLA_LOCUS41027</name>
</gene>
<evidence type="ECO:0000313" key="2">
    <source>
        <dbReference type="Proteomes" id="UP001153269"/>
    </source>
</evidence>
<accession>A0A9N7VP87</accession>
<keyword evidence="2" id="KW-1185">Reference proteome</keyword>
<organism evidence="1 2">
    <name type="scientific">Pleuronectes platessa</name>
    <name type="common">European plaice</name>
    <dbReference type="NCBI Taxonomy" id="8262"/>
    <lineage>
        <taxon>Eukaryota</taxon>
        <taxon>Metazoa</taxon>
        <taxon>Chordata</taxon>
        <taxon>Craniata</taxon>
        <taxon>Vertebrata</taxon>
        <taxon>Euteleostomi</taxon>
        <taxon>Actinopterygii</taxon>
        <taxon>Neopterygii</taxon>
        <taxon>Teleostei</taxon>
        <taxon>Neoteleostei</taxon>
        <taxon>Acanthomorphata</taxon>
        <taxon>Carangaria</taxon>
        <taxon>Pleuronectiformes</taxon>
        <taxon>Pleuronectoidei</taxon>
        <taxon>Pleuronectidae</taxon>
        <taxon>Pleuronectes</taxon>
    </lineage>
</organism>
<name>A0A9N7VP87_PLEPL</name>
<proteinExistence type="predicted"/>
<sequence>MSTPTGHLLQTTCIKLEKSGARVASVGRARPLKDSAPEQRHCCRRHLKMHSHLKKTTHRHETQDGYCVLKDKFTFIVPVRGSAVSGCCFTSPPPEALQTFN</sequence>
<dbReference type="Proteomes" id="UP001153269">
    <property type="component" value="Unassembled WGS sequence"/>
</dbReference>